<dbReference type="EMBL" id="JAWHQM010000012">
    <property type="protein sequence ID" value="KAK5629718.1"/>
    <property type="molecule type" value="Genomic_DNA"/>
</dbReference>
<dbReference type="Proteomes" id="UP001305414">
    <property type="component" value="Unassembled WGS sequence"/>
</dbReference>
<protein>
    <submittedName>
        <fullName evidence="2">Uncharacterized protein</fullName>
    </submittedName>
</protein>
<feature type="compositionally biased region" description="Polar residues" evidence="1">
    <location>
        <begin position="472"/>
        <end position="483"/>
    </location>
</feature>
<dbReference type="AlphaFoldDB" id="A0AAN7UMW3"/>
<gene>
    <name evidence="2" type="ORF">RRF57_005433</name>
</gene>
<evidence type="ECO:0000313" key="3">
    <source>
        <dbReference type="Proteomes" id="UP001305414"/>
    </source>
</evidence>
<evidence type="ECO:0000256" key="1">
    <source>
        <dbReference type="SAM" id="MobiDB-lite"/>
    </source>
</evidence>
<feature type="compositionally biased region" description="Basic and acidic residues" evidence="1">
    <location>
        <begin position="575"/>
        <end position="587"/>
    </location>
</feature>
<feature type="compositionally biased region" description="Polar residues" evidence="1">
    <location>
        <begin position="490"/>
        <end position="499"/>
    </location>
</feature>
<organism evidence="2 3">
    <name type="scientific">Xylaria bambusicola</name>
    <dbReference type="NCBI Taxonomy" id="326684"/>
    <lineage>
        <taxon>Eukaryota</taxon>
        <taxon>Fungi</taxon>
        <taxon>Dikarya</taxon>
        <taxon>Ascomycota</taxon>
        <taxon>Pezizomycotina</taxon>
        <taxon>Sordariomycetes</taxon>
        <taxon>Xylariomycetidae</taxon>
        <taxon>Xylariales</taxon>
        <taxon>Xylariaceae</taxon>
        <taxon>Xylaria</taxon>
    </lineage>
</organism>
<feature type="compositionally biased region" description="Basic residues" evidence="1">
    <location>
        <begin position="589"/>
        <end position="598"/>
    </location>
</feature>
<feature type="region of interest" description="Disordered" evidence="1">
    <location>
        <begin position="470"/>
        <end position="528"/>
    </location>
</feature>
<sequence length="626" mass="69599">MTSAMDDTSVRNGPRSLLDMCLRKVPEHIRELEAWERLDAEQTGNISTLDDINTSAHIYNELESLGTNVGWRHLRVVVKADGLSTVKHAIEEGIFNDEFSQLLIDLCAQMGAVSEAEDLMAALVDRQYPQPVSTESRFTQVSTLQPLVMLNSFASQMQRTSFLLQQYSILLSSNKLPIEWLATLEFDNVWSLAMQALADGQSSCDAINFVTESILLLGYRKRKVQSNIDKSQLEQDTAKANQRTLMSVTSILASMSLLAETGIVPPGLSDSDTWRNEGIGNRFKYALRVCISGLESHMGDLKTQRLEILYLALFLSSAQSQDEKINSHVRGNMNKLSLSSATSMATKNIHMQNRYDNIGWLIASIARACGRATSVASHQCLHGLFGRLESLKLAPGLLDKLKTATAFIVAQQTNNVKDLIYAESLHPYTRPSPGSRSQHQSSSTLFTGYRWEETIGEWVTVSPVMNKRRPTTTKSYLRSSNPANGIESYSIRSRNSPSHATDKLSDAETSPNQRTDGSECDTNKRVQPLCNEQSMIMMRKRPRHLRSAETLPTRRVSEVLLPQESHAFSASPKTPRSEVDPEKENRVRLLAKKPRRSLGRTVLGAGPASRHPIGGRGAYSDDELCA</sequence>
<feature type="region of interest" description="Disordered" evidence="1">
    <location>
        <begin position="562"/>
        <end position="626"/>
    </location>
</feature>
<comment type="caution">
    <text evidence="2">The sequence shown here is derived from an EMBL/GenBank/DDBJ whole genome shotgun (WGS) entry which is preliminary data.</text>
</comment>
<reference evidence="2 3" key="1">
    <citation type="submission" date="2023-10" db="EMBL/GenBank/DDBJ databases">
        <title>Draft genome sequence of Xylaria bambusicola isolate GMP-LS, the root and basal stem rot pathogen of sugarcane in Indonesia.</title>
        <authorList>
            <person name="Selvaraj P."/>
            <person name="Muralishankar V."/>
            <person name="Muruganantham S."/>
            <person name="Sp S."/>
            <person name="Haryani S."/>
            <person name="Lau K.J.X."/>
            <person name="Naqvi N.I."/>
        </authorList>
    </citation>
    <scope>NUCLEOTIDE SEQUENCE [LARGE SCALE GENOMIC DNA]</scope>
    <source>
        <strain evidence="2">GMP-LS</strain>
    </source>
</reference>
<keyword evidence="3" id="KW-1185">Reference proteome</keyword>
<proteinExistence type="predicted"/>
<evidence type="ECO:0000313" key="2">
    <source>
        <dbReference type="EMBL" id="KAK5629718.1"/>
    </source>
</evidence>
<name>A0AAN7UMW3_9PEZI</name>
<accession>A0AAN7UMW3</accession>